<dbReference type="AlphaFoldDB" id="A0A5M8PF55"/>
<feature type="compositionally biased region" description="Polar residues" evidence="1">
    <location>
        <begin position="43"/>
        <end position="56"/>
    </location>
</feature>
<organism evidence="2 3">
    <name type="scientific">Lasallia pustulata</name>
    <dbReference type="NCBI Taxonomy" id="136370"/>
    <lineage>
        <taxon>Eukaryota</taxon>
        <taxon>Fungi</taxon>
        <taxon>Dikarya</taxon>
        <taxon>Ascomycota</taxon>
        <taxon>Pezizomycotina</taxon>
        <taxon>Lecanoromycetes</taxon>
        <taxon>OSLEUM clade</taxon>
        <taxon>Umbilicariomycetidae</taxon>
        <taxon>Umbilicariales</taxon>
        <taxon>Umbilicariaceae</taxon>
        <taxon>Lasallia</taxon>
    </lineage>
</organism>
<feature type="region of interest" description="Disordered" evidence="1">
    <location>
        <begin position="1"/>
        <end position="93"/>
    </location>
</feature>
<reference evidence="2 3" key="1">
    <citation type="submission" date="2019-09" db="EMBL/GenBank/DDBJ databases">
        <title>The hologenome of the rock-dwelling lichen Lasallia pustulata.</title>
        <authorList>
            <person name="Greshake Tzovaras B."/>
            <person name="Segers F."/>
            <person name="Bicker A."/>
            <person name="Dal Grande F."/>
            <person name="Otte J."/>
            <person name="Hankeln T."/>
            <person name="Schmitt I."/>
            <person name="Ebersberger I."/>
        </authorList>
    </citation>
    <scope>NUCLEOTIDE SEQUENCE [LARGE SCALE GENOMIC DNA]</scope>
    <source>
        <strain evidence="2">A1-1</strain>
    </source>
</reference>
<sequence length="121" mass="13221">MPPSTSYQNPGATPMPSPSLGQPSQYFLSPFAPQQQQQQQQQNPTRTSVPQAQASLPQRIPPANQPPPQQQQEQTREETVRGGANDPSASTPFLRDLNLVAEAAKRAQMGILMRDMSEVAL</sequence>
<evidence type="ECO:0000313" key="3">
    <source>
        <dbReference type="Proteomes" id="UP000324767"/>
    </source>
</evidence>
<feature type="compositionally biased region" description="Polar residues" evidence="1">
    <location>
        <begin position="1"/>
        <end position="11"/>
    </location>
</feature>
<evidence type="ECO:0000313" key="2">
    <source>
        <dbReference type="EMBL" id="KAA6407616.1"/>
    </source>
</evidence>
<dbReference type="EMBL" id="VXIT01000016">
    <property type="protein sequence ID" value="KAA6407616.1"/>
    <property type="molecule type" value="Genomic_DNA"/>
</dbReference>
<dbReference type="Proteomes" id="UP000324767">
    <property type="component" value="Unassembled WGS sequence"/>
</dbReference>
<dbReference type="OrthoDB" id="4157208at2759"/>
<feature type="compositionally biased region" description="Pro residues" evidence="1">
    <location>
        <begin position="59"/>
        <end position="69"/>
    </location>
</feature>
<proteinExistence type="predicted"/>
<protein>
    <submittedName>
        <fullName evidence="2">Uncharacterized protein</fullName>
    </submittedName>
</protein>
<accession>A0A5M8PF55</accession>
<name>A0A5M8PF55_9LECA</name>
<evidence type="ECO:0000256" key="1">
    <source>
        <dbReference type="SAM" id="MobiDB-lite"/>
    </source>
</evidence>
<comment type="caution">
    <text evidence="2">The sequence shown here is derived from an EMBL/GenBank/DDBJ whole genome shotgun (WGS) entry which is preliminary data.</text>
</comment>
<gene>
    <name evidence="2" type="ORF">FRX48_08454</name>
</gene>